<evidence type="ECO:0000256" key="2">
    <source>
        <dbReference type="SAM" id="Phobius"/>
    </source>
</evidence>
<feature type="compositionally biased region" description="Low complexity" evidence="1">
    <location>
        <begin position="85"/>
        <end position="118"/>
    </location>
</feature>
<evidence type="ECO:0000313" key="4">
    <source>
        <dbReference type="Proteomes" id="UP001195196"/>
    </source>
</evidence>
<dbReference type="EMBL" id="JAFFGU010000032">
    <property type="protein sequence ID" value="MBM7280651.1"/>
    <property type="molecule type" value="Genomic_DNA"/>
</dbReference>
<evidence type="ECO:0000256" key="1">
    <source>
        <dbReference type="SAM" id="MobiDB-lite"/>
    </source>
</evidence>
<organism evidence="3 4">
    <name type="scientific">Gordonia rubripertincta</name>
    <name type="common">Rhodococcus corallinus</name>
    <dbReference type="NCBI Taxonomy" id="36822"/>
    <lineage>
        <taxon>Bacteria</taxon>
        <taxon>Bacillati</taxon>
        <taxon>Actinomycetota</taxon>
        <taxon>Actinomycetes</taxon>
        <taxon>Mycobacteriales</taxon>
        <taxon>Gordoniaceae</taxon>
        <taxon>Gordonia</taxon>
    </lineage>
</organism>
<dbReference type="RefSeq" id="WP_204719059.1">
    <property type="nucleotide sequence ID" value="NZ_JAFFGU010000032.1"/>
</dbReference>
<dbReference type="InterPro" id="IPR032290">
    <property type="entry name" value="DUF4839"/>
</dbReference>
<sequence length="248" mass="26578">MDAEVTYETKTIRAVRGMESRTIRKWEADGWEFVSQSPGKVQAEITFRRPKPKSRRLLWIVGGAVLVLVLAIFIVVGVVSERNAAPADSANAAPSKTTAEPSRQSSSDATSSAPSRSSNPDDVVLTPENSPELAAVLALTDYCSPRIAAFAAAHSGQTIEFPGSIGAMALHGDAKTRYDIHINAGDDASAPGPAFQFRDENTINDLHWVGPVPATIGVGTNLSITAEVDRYEEQSCRFLLEPVATSIR</sequence>
<evidence type="ECO:0000313" key="3">
    <source>
        <dbReference type="EMBL" id="MBM7280651.1"/>
    </source>
</evidence>
<name>A0AAW4GCJ2_GORRU</name>
<feature type="transmembrane region" description="Helical" evidence="2">
    <location>
        <begin position="57"/>
        <end position="79"/>
    </location>
</feature>
<dbReference type="Proteomes" id="UP001195196">
    <property type="component" value="Unassembled WGS sequence"/>
</dbReference>
<comment type="caution">
    <text evidence="3">The sequence shown here is derived from an EMBL/GenBank/DDBJ whole genome shotgun (WGS) entry which is preliminary data.</text>
</comment>
<proteinExistence type="predicted"/>
<accession>A0AAW4GCJ2</accession>
<keyword evidence="2" id="KW-0472">Membrane</keyword>
<feature type="region of interest" description="Disordered" evidence="1">
    <location>
        <begin position="85"/>
        <end position="126"/>
    </location>
</feature>
<keyword evidence="2" id="KW-1133">Transmembrane helix</keyword>
<dbReference type="Pfam" id="PF16127">
    <property type="entry name" value="DUF4839"/>
    <property type="match status" value="1"/>
</dbReference>
<keyword evidence="2" id="KW-0812">Transmembrane</keyword>
<gene>
    <name evidence="3" type="ORF">JTZ10_23210</name>
</gene>
<protein>
    <submittedName>
        <fullName evidence="3">DUF4839 domain-containing protein</fullName>
    </submittedName>
</protein>
<dbReference type="AlphaFoldDB" id="A0AAW4GCJ2"/>
<reference evidence="3" key="1">
    <citation type="submission" date="2021-02" db="EMBL/GenBank/DDBJ databases">
        <title>Taxonomy, biology and ecology of Rhodococcus bacteria occurring in California pistachio and other woody hosts as revealed by genome sequence analyses.</title>
        <authorList>
            <person name="Riely B."/>
            <person name="Gai Y."/>
        </authorList>
    </citation>
    <scope>NUCLEOTIDE SEQUENCE</scope>
    <source>
        <strain evidence="3">BP-295</strain>
    </source>
</reference>